<accession>A0A146F6G1</accession>
<gene>
    <name evidence="2" type="ORF">RIB2604_01200330</name>
</gene>
<sequence>MSGTTMPADGESQEVHSPHGLVPCSPSRLGSPVEDAGTYPELHCSLLERCVIAVIVILAQSYSQPVSVGCVTARERPTVQGAAVVREIVEGGRPAPTNGVAIRRAAPPPIRIPLARRAWQPPQPPTGSRRRSTAGVFPRWNDQHHLGRMRSACKCFQSVLEWPEDADFTQIRRALLVRLRRRASRRLCALGLHLMMQNEKTARVLQLLVGKEEIMGPAVSAASLLLDDRPSRVVQLP</sequence>
<dbReference type="EMBL" id="BCWF01000012">
    <property type="protein sequence ID" value="GAT21884.1"/>
    <property type="molecule type" value="Genomic_DNA"/>
</dbReference>
<dbReference type="Proteomes" id="UP000075230">
    <property type="component" value="Unassembled WGS sequence"/>
</dbReference>
<evidence type="ECO:0000313" key="2">
    <source>
        <dbReference type="EMBL" id="GAT21884.1"/>
    </source>
</evidence>
<organism evidence="2 3">
    <name type="scientific">Aspergillus kawachii</name>
    <name type="common">White koji mold</name>
    <name type="synonym">Aspergillus awamori var. kawachi</name>
    <dbReference type="NCBI Taxonomy" id="1069201"/>
    <lineage>
        <taxon>Eukaryota</taxon>
        <taxon>Fungi</taxon>
        <taxon>Dikarya</taxon>
        <taxon>Ascomycota</taxon>
        <taxon>Pezizomycotina</taxon>
        <taxon>Eurotiomycetes</taxon>
        <taxon>Eurotiomycetidae</taxon>
        <taxon>Eurotiales</taxon>
        <taxon>Aspergillaceae</taxon>
        <taxon>Aspergillus</taxon>
        <taxon>Aspergillus subgen. Circumdati</taxon>
    </lineage>
</organism>
<reference evidence="3" key="2">
    <citation type="submission" date="2016-02" db="EMBL/GenBank/DDBJ databases">
        <title>Genome sequencing of Aspergillus luchuensis NBRC 4314.</title>
        <authorList>
            <person name="Yamada O."/>
        </authorList>
    </citation>
    <scope>NUCLEOTIDE SEQUENCE [LARGE SCALE GENOMIC DNA]</scope>
    <source>
        <strain evidence="3">RIB 2604</strain>
    </source>
</reference>
<comment type="caution">
    <text evidence="2">The sequence shown here is derived from an EMBL/GenBank/DDBJ whole genome shotgun (WGS) entry which is preliminary data.</text>
</comment>
<evidence type="ECO:0000313" key="3">
    <source>
        <dbReference type="Proteomes" id="UP000075230"/>
    </source>
</evidence>
<evidence type="ECO:0000256" key="1">
    <source>
        <dbReference type="SAM" id="MobiDB-lite"/>
    </source>
</evidence>
<feature type="region of interest" description="Disordered" evidence="1">
    <location>
        <begin position="1"/>
        <end position="32"/>
    </location>
</feature>
<proteinExistence type="predicted"/>
<dbReference type="AlphaFoldDB" id="A0A146F6G1"/>
<reference evidence="2 3" key="1">
    <citation type="journal article" date="2016" name="DNA Res.">
        <title>Genome sequence of Aspergillus luchuensis NBRC 4314.</title>
        <authorList>
            <person name="Yamada O."/>
            <person name="Machida M."/>
            <person name="Hosoyama A."/>
            <person name="Goto M."/>
            <person name="Takahashi T."/>
            <person name="Futagami T."/>
            <person name="Yamagata Y."/>
            <person name="Takeuchi M."/>
            <person name="Kobayashi T."/>
            <person name="Koike H."/>
            <person name="Abe K."/>
            <person name="Asai K."/>
            <person name="Arita M."/>
            <person name="Fujita N."/>
            <person name="Fukuda K."/>
            <person name="Higa K."/>
            <person name="Horikawa H."/>
            <person name="Ishikawa T."/>
            <person name="Jinno K."/>
            <person name="Kato Y."/>
            <person name="Kirimura K."/>
            <person name="Mizutani O."/>
            <person name="Nakasone K."/>
            <person name="Sano M."/>
            <person name="Shiraishi Y."/>
            <person name="Tsukahara M."/>
            <person name="Gomi K."/>
        </authorList>
    </citation>
    <scope>NUCLEOTIDE SEQUENCE [LARGE SCALE GENOMIC DNA]</scope>
    <source>
        <strain evidence="2 3">RIB 2604</strain>
    </source>
</reference>
<protein>
    <submittedName>
        <fullName evidence="2">Uncharacterized protein</fullName>
    </submittedName>
</protein>
<name>A0A146F6G1_ASPKA</name>